<evidence type="ECO:0000313" key="1">
    <source>
        <dbReference type="EMBL" id="AJK47208.1"/>
    </source>
</evidence>
<dbReference type="InterPro" id="IPR015075">
    <property type="entry name" value="AtaL"/>
</dbReference>
<accession>A0A0B6RUX7</accession>
<protein>
    <recommendedName>
        <fullName evidence="3">DUF1857 domain-containing protein</fullName>
    </recommendedName>
</protein>
<dbReference type="EMBL" id="CP002580">
    <property type="protein sequence ID" value="AJK47208.1"/>
    <property type="molecule type" value="Genomic_DNA"/>
</dbReference>
<reference evidence="2" key="1">
    <citation type="submission" date="2011-03" db="EMBL/GenBank/DDBJ databases">
        <authorList>
            <person name="Voget S."/>
            <person name="Streit W.R."/>
            <person name="Jaeger K.E."/>
            <person name="Daniel R."/>
        </authorList>
    </citation>
    <scope>NUCLEOTIDE SEQUENCE [LARGE SCALE GENOMIC DNA]</scope>
    <source>
        <strain evidence="2">PG1</strain>
    </source>
</reference>
<dbReference type="Proteomes" id="UP000031838">
    <property type="component" value="Chromosome 1"/>
</dbReference>
<evidence type="ECO:0000313" key="2">
    <source>
        <dbReference type="Proteomes" id="UP000031838"/>
    </source>
</evidence>
<dbReference type="Pfam" id="PF08982">
    <property type="entry name" value="AtaL"/>
    <property type="match status" value="1"/>
</dbReference>
<dbReference type="AlphaFoldDB" id="A0A0B6RUX7"/>
<dbReference type="InterPro" id="IPR023393">
    <property type="entry name" value="START-like_dom_sf"/>
</dbReference>
<evidence type="ECO:0008006" key="3">
    <source>
        <dbReference type="Google" id="ProtNLM"/>
    </source>
</evidence>
<dbReference type="KEGG" id="bgp:BGL_1c27240"/>
<gene>
    <name evidence="1" type="ORF">BGL_1c27240</name>
</gene>
<dbReference type="HOGENOM" id="CLU_1675509_0_0_4"/>
<sequence length="178" mass="20543">MVPYCGPPPHRQKEPVPLNFEHLIQINAPDNPTLPTLTRDQLWEGLVLRAEQPQLFVIGLDHCEIRERTETTLERELHFGQATIRDRVTFTTNHQVRYDVHAANGEIGGSLTMTIEERADAELFLRFEYRTTLPDTADTEDARQTQGIVKEAYRTSDIDTVRLIREYAQGRRDPDPLH</sequence>
<dbReference type="Gene3D" id="3.30.530.20">
    <property type="match status" value="1"/>
</dbReference>
<proteinExistence type="predicted"/>
<organism evidence="1 2">
    <name type="scientific">Burkholderia plantarii</name>
    <dbReference type="NCBI Taxonomy" id="41899"/>
    <lineage>
        <taxon>Bacteria</taxon>
        <taxon>Pseudomonadati</taxon>
        <taxon>Pseudomonadota</taxon>
        <taxon>Betaproteobacteria</taxon>
        <taxon>Burkholderiales</taxon>
        <taxon>Burkholderiaceae</taxon>
        <taxon>Burkholderia</taxon>
    </lineage>
</organism>
<keyword evidence="2" id="KW-1185">Reference proteome</keyword>
<dbReference type="CDD" id="cd08863">
    <property type="entry name" value="SRPBCC_DUF1857"/>
    <property type="match status" value="1"/>
</dbReference>
<dbReference type="SUPFAM" id="SSF55961">
    <property type="entry name" value="Bet v1-like"/>
    <property type="match status" value="1"/>
</dbReference>
<name>A0A0B6RUX7_BURPL</name>
<reference evidence="1 2" key="2">
    <citation type="journal article" date="2016" name="Appl. Microbiol. Biotechnol.">
        <title>Mutations improving production and secretion of extracellular lipase by Burkholderia glumae PG1.</title>
        <authorList>
            <person name="Knapp A."/>
            <person name="Voget S."/>
            <person name="Gao R."/>
            <person name="Zaburannyi N."/>
            <person name="Krysciak D."/>
            <person name="Breuer M."/>
            <person name="Hauer B."/>
            <person name="Streit W.R."/>
            <person name="Muller R."/>
            <person name="Daniel R."/>
            <person name="Jaeger K.E."/>
        </authorList>
    </citation>
    <scope>NUCLEOTIDE SEQUENCE [LARGE SCALE GENOMIC DNA]</scope>
    <source>
        <strain evidence="1 2">PG1</strain>
    </source>
</reference>